<dbReference type="AlphaFoldDB" id="A0A6J6MEG8"/>
<name>A0A6J6MEG8_9ZZZZ</name>
<organism evidence="2">
    <name type="scientific">freshwater metagenome</name>
    <dbReference type="NCBI Taxonomy" id="449393"/>
    <lineage>
        <taxon>unclassified sequences</taxon>
        <taxon>metagenomes</taxon>
        <taxon>ecological metagenomes</taxon>
    </lineage>
</organism>
<dbReference type="EMBL" id="CAEZXA010000032">
    <property type="protein sequence ID" value="CAB4671318.1"/>
    <property type="molecule type" value="Genomic_DNA"/>
</dbReference>
<accession>A0A6J6MEG8</accession>
<dbReference type="Gene3D" id="3.30.9.10">
    <property type="entry name" value="D-Amino Acid Oxidase, subunit A, domain 2"/>
    <property type="match status" value="1"/>
</dbReference>
<reference evidence="2" key="1">
    <citation type="submission" date="2020-05" db="EMBL/GenBank/DDBJ databases">
        <authorList>
            <person name="Chiriac C."/>
            <person name="Salcher M."/>
            <person name="Ghai R."/>
            <person name="Kavagutti S V."/>
        </authorList>
    </citation>
    <scope>NUCLEOTIDE SEQUENCE</scope>
</reference>
<evidence type="ECO:0000259" key="1">
    <source>
        <dbReference type="Pfam" id="PF01266"/>
    </source>
</evidence>
<dbReference type="InterPro" id="IPR036188">
    <property type="entry name" value="FAD/NAD-bd_sf"/>
</dbReference>
<dbReference type="Gene3D" id="3.50.50.60">
    <property type="entry name" value="FAD/NAD(P)-binding domain"/>
    <property type="match status" value="1"/>
</dbReference>
<dbReference type="SUPFAM" id="SSF51905">
    <property type="entry name" value="FAD/NAD(P)-binding domain"/>
    <property type="match status" value="1"/>
</dbReference>
<proteinExistence type="predicted"/>
<dbReference type="InterPro" id="IPR006076">
    <property type="entry name" value="FAD-dep_OxRdtase"/>
</dbReference>
<feature type="domain" description="FAD dependent oxidoreductase" evidence="1">
    <location>
        <begin position="32"/>
        <end position="397"/>
    </location>
</feature>
<dbReference type="GO" id="GO:0005737">
    <property type="term" value="C:cytoplasm"/>
    <property type="evidence" value="ECO:0007669"/>
    <property type="project" value="TreeGrafter"/>
</dbReference>
<sequence length="463" mass="50763">MDRAFIEWPRSLWREDSATWDFAPAPLSSSFDVAIVGAGFSGLWTAHHLLLDNPGLSIAIIDAQQPGFGASGRNGGWCSAFSPMSLQAVAATSNRESATALQNALVDSIDEIGQFITDSNVDCGWKKAGTLSFASIPAQLQRLQDSVTSFREFGFDEDFISLLSHDEASDRIHMPQTLGATYSPHCAALHPAKLVDGLVQHLLQHGVQFFGTTIAREIQPHVITAIAPHGNVQIYAKWIVRATEGFTARMHQFRRDSAPLYSYMIATEPLSPSQWESIGWKNRETVSDARNLLIYAQRTSDNRIAFGGRGAPYKFGSRIGSKFDTDPSIHALIEQSMREMFPAIGDTPVSHTWGGALGVHRDWFTAANVDHRAHLATLGGYVGDGVAFSYVAAKEVALSISSNQRITAPLAIVNHISPRWEPEPLRWFGINALLKLSSHADAVEKRTGKSHRLISWLLGKIIP</sequence>
<dbReference type="PANTHER" id="PTHR13847">
    <property type="entry name" value="SARCOSINE DEHYDROGENASE-RELATED"/>
    <property type="match status" value="1"/>
</dbReference>
<evidence type="ECO:0000313" key="2">
    <source>
        <dbReference type="EMBL" id="CAB4671318.1"/>
    </source>
</evidence>
<gene>
    <name evidence="2" type="ORF">UFOPK2334_00539</name>
</gene>
<dbReference type="PANTHER" id="PTHR13847:SF285">
    <property type="entry name" value="FAD DEPENDENT OXIDOREDUCTASE DOMAIN-CONTAINING PROTEIN"/>
    <property type="match status" value="1"/>
</dbReference>
<dbReference type="Pfam" id="PF01266">
    <property type="entry name" value="DAO"/>
    <property type="match status" value="1"/>
</dbReference>
<protein>
    <submittedName>
        <fullName evidence="2">Unannotated protein</fullName>
    </submittedName>
</protein>